<dbReference type="NCBIfam" id="TIGR00539">
    <property type="entry name" value="hemN_rel"/>
    <property type="match status" value="1"/>
</dbReference>
<dbReference type="InterPro" id="IPR013785">
    <property type="entry name" value="Aldolase_TIM"/>
</dbReference>
<evidence type="ECO:0000313" key="11">
    <source>
        <dbReference type="EMBL" id="HHE04636.1"/>
    </source>
</evidence>
<proteinExistence type="inferred from homology"/>
<dbReference type="GO" id="GO:0046872">
    <property type="term" value="F:metal ion binding"/>
    <property type="evidence" value="ECO:0007669"/>
    <property type="project" value="UniProtKB-UniRule"/>
</dbReference>
<keyword evidence="9" id="KW-0963">Cytoplasm</keyword>
<dbReference type="SFLD" id="SFLDS00029">
    <property type="entry name" value="Radical_SAM"/>
    <property type="match status" value="1"/>
</dbReference>
<sequence length="362" mass="42181">VLLQGTINRVVGIYIHVPFCRNKCPYCHFFTVPYKEDLEKKYIKALLYEANEFDEENDTVYIGGGTPSVLSCNSLEKIASRFLHNRVKEASIEINPEDDVDFRFLKKLGFNRLSIAAISFSGGVLSYLGRRHSVKDVMKRIEEARTAGFEDINLDVLYGVPGHGLKETLEDLKMAVKLEPTHISYYLLEIPGFFPLKGEKIYDEETLERLYYNGRDFLESTGFFQYEVSNFARHGYRSLHNLKYWKFEPYIGLGPGAASLYGRRRWENKRSLMAYIGAWKRRERIPRQIFDLSEDEFFKEKIMMGLRLVEGVKFSPQEREKTSKFIERAKKMQEVVSVSEDSIKIKRDKFFVMNSIILEIIG</sequence>
<comment type="similarity">
    <text evidence="1">Belongs to the anaerobic coproporphyrinogen-III oxidase family. HemW subfamily.</text>
</comment>
<dbReference type="GO" id="GO:0051539">
    <property type="term" value="F:4 iron, 4 sulfur cluster binding"/>
    <property type="evidence" value="ECO:0007669"/>
    <property type="project" value="UniProtKB-UniRule"/>
</dbReference>
<dbReference type="PANTHER" id="PTHR13932">
    <property type="entry name" value="COPROPORPHYRINIGEN III OXIDASE"/>
    <property type="match status" value="1"/>
</dbReference>
<dbReference type="PANTHER" id="PTHR13932:SF5">
    <property type="entry name" value="RADICAL S-ADENOSYL METHIONINE DOMAIN-CONTAINING PROTEIN 1, MITOCHONDRIAL"/>
    <property type="match status" value="1"/>
</dbReference>
<evidence type="ECO:0000256" key="8">
    <source>
        <dbReference type="ARBA" id="ARBA00023186"/>
    </source>
</evidence>
<dbReference type="SFLD" id="SFLDG01065">
    <property type="entry name" value="anaerobic_coproporphyrinogen-I"/>
    <property type="match status" value="1"/>
</dbReference>
<keyword evidence="4 9" id="KW-0949">S-adenosyl-L-methionine</keyword>
<feature type="domain" description="Radical SAM core" evidence="10">
    <location>
        <begin position="5"/>
        <end position="232"/>
    </location>
</feature>
<dbReference type="GO" id="GO:0004109">
    <property type="term" value="F:coproporphyrinogen oxidase activity"/>
    <property type="evidence" value="ECO:0007669"/>
    <property type="project" value="InterPro"/>
</dbReference>
<dbReference type="InterPro" id="IPR004559">
    <property type="entry name" value="HemW-like"/>
</dbReference>
<evidence type="ECO:0000256" key="2">
    <source>
        <dbReference type="ARBA" id="ARBA00017228"/>
    </source>
</evidence>
<accession>A0A7C5HN92</accession>
<comment type="function">
    <text evidence="9">Probably acts as a heme chaperone, transferring heme to an unknown acceptor. Binds one molecule of heme per monomer, possibly covalently. Binds 1 [4Fe-4S] cluster. The cluster is coordinated with 3 cysteines and an exchangeable S-adenosyl-L-methionine.</text>
</comment>
<dbReference type="Proteomes" id="UP000886110">
    <property type="component" value="Unassembled WGS sequence"/>
</dbReference>
<dbReference type="AlphaFoldDB" id="A0A7C5HN92"/>
<protein>
    <recommendedName>
        <fullName evidence="2 9">Heme chaperone HemW</fullName>
    </recommendedName>
</protein>
<keyword evidence="6 9" id="KW-0408">Iron</keyword>
<dbReference type="InterPro" id="IPR058240">
    <property type="entry name" value="rSAM_sf"/>
</dbReference>
<feature type="non-terminal residue" evidence="11">
    <location>
        <position position="1"/>
    </location>
</feature>
<keyword evidence="7 9" id="KW-0411">Iron-sulfur</keyword>
<dbReference type="PROSITE" id="PS51918">
    <property type="entry name" value="RADICAL_SAM"/>
    <property type="match status" value="1"/>
</dbReference>
<comment type="subcellular location">
    <subcellularLocation>
        <location evidence="9">Cytoplasm</location>
    </subcellularLocation>
</comment>
<evidence type="ECO:0000256" key="4">
    <source>
        <dbReference type="ARBA" id="ARBA00022691"/>
    </source>
</evidence>
<keyword evidence="3 9" id="KW-0349">Heme</keyword>
<reference evidence="11" key="1">
    <citation type="journal article" date="2020" name="mSystems">
        <title>Genome- and Community-Level Interaction Insights into Carbon Utilization and Element Cycling Functions of Hydrothermarchaeota in Hydrothermal Sediment.</title>
        <authorList>
            <person name="Zhou Z."/>
            <person name="Liu Y."/>
            <person name="Xu W."/>
            <person name="Pan J."/>
            <person name="Luo Z.H."/>
            <person name="Li M."/>
        </authorList>
    </citation>
    <scope>NUCLEOTIDE SEQUENCE [LARGE SCALE GENOMIC DNA]</scope>
    <source>
        <strain evidence="11">HyVt-74</strain>
    </source>
</reference>
<evidence type="ECO:0000259" key="10">
    <source>
        <dbReference type="PROSITE" id="PS51918"/>
    </source>
</evidence>
<evidence type="ECO:0000256" key="5">
    <source>
        <dbReference type="ARBA" id="ARBA00022723"/>
    </source>
</evidence>
<dbReference type="Pfam" id="PF04055">
    <property type="entry name" value="Radical_SAM"/>
    <property type="match status" value="1"/>
</dbReference>
<evidence type="ECO:0000256" key="9">
    <source>
        <dbReference type="RuleBase" id="RU364116"/>
    </source>
</evidence>
<comment type="caution">
    <text evidence="11">The sequence shown here is derived from an EMBL/GenBank/DDBJ whole genome shotgun (WGS) entry which is preliminary data.</text>
</comment>
<keyword evidence="8 9" id="KW-0143">Chaperone</keyword>
<evidence type="ECO:0000256" key="1">
    <source>
        <dbReference type="ARBA" id="ARBA00006100"/>
    </source>
</evidence>
<organism evidence="11">
    <name type="scientific">candidate division WOR-3 bacterium</name>
    <dbReference type="NCBI Taxonomy" id="2052148"/>
    <lineage>
        <taxon>Bacteria</taxon>
        <taxon>Bacteria division WOR-3</taxon>
    </lineage>
</organism>
<dbReference type="SFLD" id="SFLDF00562">
    <property type="entry name" value="HemN-like__clustered_with_heat"/>
    <property type="match status" value="1"/>
</dbReference>
<dbReference type="Gene3D" id="3.20.20.70">
    <property type="entry name" value="Aldolase class I"/>
    <property type="match status" value="1"/>
</dbReference>
<dbReference type="GO" id="GO:0005737">
    <property type="term" value="C:cytoplasm"/>
    <property type="evidence" value="ECO:0007669"/>
    <property type="project" value="UniProtKB-SubCell"/>
</dbReference>
<evidence type="ECO:0000256" key="7">
    <source>
        <dbReference type="ARBA" id="ARBA00023014"/>
    </source>
</evidence>
<keyword evidence="9" id="KW-0004">4Fe-4S</keyword>
<evidence type="ECO:0000256" key="6">
    <source>
        <dbReference type="ARBA" id="ARBA00023004"/>
    </source>
</evidence>
<dbReference type="GO" id="GO:0006779">
    <property type="term" value="P:porphyrin-containing compound biosynthetic process"/>
    <property type="evidence" value="ECO:0007669"/>
    <property type="project" value="InterPro"/>
</dbReference>
<dbReference type="EMBL" id="DRTB01000074">
    <property type="protein sequence ID" value="HHE04636.1"/>
    <property type="molecule type" value="Genomic_DNA"/>
</dbReference>
<name>A0A7C5HN92_UNCW3</name>
<evidence type="ECO:0000256" key="3">
    <source>
        <dbReference type="ARBA" id="ARBA00022617"/>
    </source>
</evidence>
<dbReference type="InterPro" id="IPR007197">
    <property type="entry name" value="rSAM"/>
</dbReference>
<dbReference type="CDD" id="cd01335">
    <property type="entry name" value="Radical_SAM"/>
    <property type="match status" value="1"/>
</dbReference>
<dbReference type="SMART" id="SM00729">
    <property type="entry name" value="Elp3"/>
    <property type="match status" value="1"/>
</dbReference>
<gene>
    <name evidence="11" type="primary">hemW</name>
    <name evidence="11" type="ORF">ENL19_01080</name>
</gene>
<dbReference type="InterPro" id="IPR006638">
    <property type="entry name" value="Elp3/MiaA/NifB-like_rSAM"/>
</dbReference>
<dbReference type="InterPro" id="IPR034505">
    <property type="entry name" value="Coproporphyrinogen-III_oxidase"/>
</dbReference>
<dbReference type="SUPFAM" id="SSF102114">
    <property type="entry name" value="Radical SAM enzymes"/>
    <property type="match status" value="1"/>
</dbReference>
<keyword evidence="5 9" id="KW-0479">Metal-binding</keyword>